<sequence>MRREETRSPVPMKSGQGHVPVLRTVDLANQRLRSAEHFLVQNDVVLVRQISAVDLRDQRFGTLRQAPVRISLGQGILGQKRSTVSKNSTLEDGGMRRDHMSPALVQSRMTWKVSSTDSGQCGQRGLSVMFLEKILFLVANLLWAVNHIKCKTRGFAGIFQSQLQSSKGAMLSPLMQLT</sequence>
<evidence type="ECO:0000313" key="1">
    <source>
        <dbReference type="EMBL" id="KAI8565769.1"/>
    </source>
</evidence>
<accession>A0ACC0PKU4</accession>
<reference evidence="1" key="1">
    <citation type="submission" date="2022-02" db="EMBL/GenBank/DDBJ databases">
        <title>Plant Genome Project.</title>
        <authorList>
            <person name="Zhang R.-G."/>
        </authorList>
    </citation>
    <scope>NUCLEOTIDE SEQUENCE</scope>
    <source>
        <strain evidence="1">AT1</strain>
    </source>
</reference>
<protein>
    <submittedName>
        <fullName evidence="1">Uncharacterized protein</fullName>
    </submittedName>
</protein>
<proteinExistence type="predicted"/>
<name>A0ACC0PKU4_RHOML</name>
<organism evidence="1 2">
    <name type="scientific">Rhododendron molle</name>
    <name type="common">Chinese azalea</name>
    <name type="synonym">Azalea mollis</name>
    <dbReference type="NCBI Taxonomy" id="49168"/>
    <lineage>
        <taxon>Eukaryota</taxon>
        <taxon>Viridiplantae</taxon>
        <taxon>Streptophyta</taxon>
        <taxon>Embryophyta</taxon>
        <taxon>Tracheophyta</taxon>
        <taxon>Spermatophyta</taxon>
        <taxon>Magnoliopsida</taxon>
        <taxon>eudicotyledons</taxon>
        <taxon>Gunneridae</taxon>
        <taxon>Pentapetalae</taxon>
        <taxon>asterids</taxon>
        <taxon>Ericales</taxon>
        <taxon>Ericaceae</taxon>
        <taxon>Ericoideae</taxon>
        <taxon>Rhodoreae</taxon>
        <taxon>Rhododendron</taxon>
    </lineage>
</organism>
<dbReference type="Proteomes" id="UP001062846">
    <property type="component" value="Chromosome 3"/>
</dbReference>
<keyword evidence="2" id="KW-1185">Reference proteome</keyword>
<comment type="caution">
    <text evidence="1">The sequence shown here is derived from an EMBL/GenBank/DDBJ whole genome shotgun (WGS) entry which is preliminary data.</text>
</comment>
<dbReference type="EMBL" id="CM046390">
    <property type="protein sequence ID" value="KAI8565769.1"/>
    <property type="molecule type" value="Genomic_DNA"/>
</dbReference>
<evidence type="ECO:0000313" key="2">
    <source>
        <dbReference type="Proteomes" id="UP001062846"/>
    </source>
</evidence>
<gene>
    <name evidence="1" type="ORF">RHMOL_Rhmol03G0287300</name>
</gene>